<organism evidence="2 3">
    <name type="scientific">Fasciolopsis buskii</name>
    <dbReference type="NCBI Taxonomy" id="27845"/>
    <lineage>
        <taxon>Eukaryota</taxon>
        <taxon>Metazoa</taxon>
        <taxon>Spiralia</taxon>
        <taxon>Lophotrochozoa</taxon>
        <taxon>Platyhelminthes</taxon>
        <taxon>Trematoda</taxon>
        <taxon>Digenea</taxon>
        <taxon>Plagiorchiida</taxon>
        <taxon>Echinostomata</taxon>
        <taxon>Echinostomatoidea</taxon>
        <taxon>Fasciolidae</taxon>
        <taxon>Fasciolopsis</taxon>
    </lineage>
</organism>
<protein>
    <submittedName>
        <fullName evidence="2">Uncharacterized protein</fullName>
    </submittedName>
</protein>
<evidence type="ECO:0000256" key="1">
    <source>
        <dbReference type="SAM" id="MobiDB-lite"/>
    </source>
</evidence>
<feature type="region of interest" description="Disordered" evidence="1">
    <location>
        <begin position="648"/>
        <end position="694"/>
    </location>
</feature>
<keyword evidence="3" id="KW-1185">Reference proteome</keyword>
<sequence>MAEDKTTINQSTRFRGHFILDKSREYPGGNEDHSLLETSIRCSEICANPKGKVEPALSDKKSRYRIRLEYEFDPSVRKSKKFSLSSVELLSASEGITSSNILTELKPILRTIVDQLVENHHSESMEVRKSDHCWPTFIAKRSDRDRSSLIQSGELIKVCDNQTEKLKRKVVRKSASRNSSLTNASPSPIYSPAVDEGQIIPISLQTHPAKVYSFVSYNNEGYTSVEWSNFIQEAHAQQVGKECSDKEPTNILMHIQRDNDTFGTTVPEIVQLPKVRLSPREFGRLLPFSDFEETNWLCLHGRTALCPQELCSIVHVFDGITWIPVCRNQLNTFSANKIRLFTEPLTPDSDNLYYYQFEGNVIGNDAMSQVSENIESKTIAGSHMRELSALVSRSCSERQKNASGRNSRAFPNEAALASTVSTYWSGLDARSLDRGNRPRYGRGFSRLHKSTSCQPSETGGITYQKSAGEIQKPPFERLRSRRLRKPKMDRKIVDSMRIASSQGIKVIPTVRSQSFDKFIVVYPGHDFSLSNTLEWNNNSTDRKVQTVLYCPVLRPIYYRRGFSTPSMGAREIRGTQRRRNHCYCLCRRCSRNRLLPLELSQSVPVTYCRRVRRRRRRRCGTSLPSKVYLDLEPGHYSLHRYSSIDPIDTCPSPSSVPSQTTARKAGTNEGPSNPSGRSTPLGSTDTKNNSSASNKHHCKCYTFLDFSRAPGAAFHLIPACITDDTHLIQKNDAFSNAEVWRRKRVNASKHHSVKPICLRSGLIPVELPLLLPSRPFKTNAKMPRRVMERRTHHLSRQVNTRKKRCGLIRHHLRRVRPKSYVGTIMSQPRLLRSPPSSIWSEGTQSSYIPVGVFSESSRLFPNRTKSEQMQTEVLPNCSAFNLAPCSSPSRKCLAEEGKFYFFASSPDSLTTVRSEFVEPKVQMSAARLRTDGCEKQYSAVCPVVIGDTPSRNSLNKEKISVHCGENDSNHLLDMNQPDISDYYIYDKREKHLIPPGLNNVAECIIRSTTGSTSQQEKDFTNLSTEPMTNLITNIPVTTAKMPWKSYPLTVRGKSPVPACYSSAESIRPVDGTGLLAKTPSVLAQTVANVTSKLREQRTVEKLKSVWNVSVDPHNVCSLAMQNAATSNILIPLPYSVQQPLGMQISQPTQLDTDNRFANCCETMFRVDQIRSRMSVSQCDKSFSMSDCAVAMNKSPSENDLLSNLRKSSTINIEKLEEPLIVEERFNVRKPIVCSQETQIPCSLEVCTCNSPVISQNTEKDTPSSVDEISESLDYTVFTRAMPPKKNSLFHQDRRDVSASVTELSSPTDYRFNIWSSLSTASTVASQFQLQKKTRLDPISTTNIAESNPSTKCLCSCELRKLYTNGDANEAIVFRDSSTAVCAPEVPLGVTVVKHSSRDSEFLRPVVLKDTLEQVKNTDRAQCSICVVGDVSQDSECPSEEPSMELDVQAKPCSDTLDFCFDPYRDSHGLVNWDENSEANAEFRLAGKTGYTTDNMRGIQSVSPKFPVALVGNHFNHLQEEESRGIASPKIRTNKRMQPWKRYNFFYYPRRSASQALIIYHRHKRHMRFRRNCTPPRNFWRTKLTQASPLPVVTLARRVLALSSNRNRPNGGRESRRMMDTNNSNSCLLSDDESLAKNRLFPLHLSMIETPCALGTECAPQLEVSSSLSSISVASKSALTVGHFVKLFLVSPHKDNCGIGNLDADNGDSEFPGSNFRRVSGTRVQIYALTGHKFIAPEYYFTTEDMSMDVGDLESNNWAEFDESSCSVRLDGPDLLRTDSSASSDGRVNCNSAPGYFWYLNEADNESWIPFRELSDEGRGDDLLGELNILDFNYINQISISQSGFLSFDGATDYSEADSFISSQLALSALHSHSESRFSQNKAMDKTLNMQSPLFHQTDLNPVLDNNELNFTYPKPLTPFSDTIQYTDDDECRTIIGKTVESENSVRRVWNGITRSPDYMQAFPDLKSDASAHETVKDVPKSCLLFTNVNTELESVRLVLIQTSGSYNNACKGDPHCLVSESHQTTHTVEQLVRATQPISSFNPTESRRTLGLIPVTNYILLERREETNGFCGYMASWKTQTIKYKQATQFHPKLRDQMPVSITHVQFRSPEMTCNEHQKSDITSVTVERQLETVSVSSPLWTLAKRSSEPLKRSGLSLSTRSFSNTFKSAWIRFKSPYQTPESVCHSERMSLDRNIDCLPVVRRKRIFESPGPAHWSGSQLKAFTVTTHRVHRSRGARRTLTPGHRTDSQKRIQFHEFGSISHMNPVYRRTIGRPSSVSLNRRIAQSCIYGPVFKSTAEQIRNAQYIFSKPRSTYVKQTCRRRTKVTRDKPVTAFKKVKRHIDRTSLSELSFLKEHITKGLQYHDSLSGELDEIIQSKRGGDTQFRSLRHKPIDVSCQTVSAHYICCYAAEIVLILYSEKRLNVNMLQLVQF</sequence>
<name>A0A8E0RWU3_9TREM</name>
<evidence type="ECO:0000313" key="2">
    <source>
        <dbReference type="EMBL" id="KAA0192769.1"/>
    </source>
</evidence>
<feature type="compositionally biased region" description="Basic residues" evidence="1">
    <location>
        <begin position="440"/>
        <end position="449"/>
    </location>
</feature>
<reference evidence="2" key="1">
    <citation type="submission" date="2019-05" db="EMBL/GenBank/DDBJ databases">
        <title>Annotation for the trematode Fasciolopsis buski.</title>
        <authorList>
            <person name="Choi Y.-J."/>
        </authorList>
    </citation>
    <scope>NUCLEOTIDE SEQUENCE</scope>
    <source>
        <strain evidence="2">HT</strain>
        <tissue evidence="2">Whole worm</tissue>
    </source>
</reference>
<comment type="caution">
    <text evidence="2">The sequence shown here is derived from an EMBL/GenBank/DDBJ whole genome shotgun (WGS) entry which is preliminary data.</text>
</comment>
<feature type="compositionally biased region" description="Polar residues" evidence="1">
    <location>
        <begin position="651"/>
        <end position="662"/>
    </location>
</feature>
<dbReference type="OrthoDB" id="6249639at2759"/>
<dbReference type="EMBL" id="LUCM01005478">
    <property type="protein sequence ID" value="KAA0192769.1"/>
    <property type="molecule type" value="Genomic_DNA"/>
</dbReference>
<dbReference type="Proteomes" id="UP000728185">
    <property type="component" value="Unassembled WGS sequence"/>
</dbReference>
<feature type="region of interest" description="Disordered" evidence="1">
    <location>
        <begin position="170"/>
        <end position="189"/>
    </location>
</feature>
<gene>
    <name evidence="2" type="ORF">FBUS_05333</name>
</gene>
<feature type="region of interest" description="Disordered" evidence="1">
    <location>
        <begin position="440"/>
        <end position="461"/>
    </location>
</feature>
<feature type="compositionally biased region" description="Polar residues" evidence="1">
    <location>
        <begin position="669"/>
        <end position="693"/>
    </location>
</feature>
<proteinExistence type="predicted"/>
<feature type="compositionally biased region" description="Polar residues" evidence="1">
    <location>
        <begin position="176"/>
        <end position="188"/>
    </location>
</feature>
<accession>A0A8E0RWU3</accession>
<feature type="compositionally biased region" description="Polar residues" evidence="1">
    <location>
        <begin position="450"/>
        <end position="461"/>
    </location>
</feature>
<evidence type="ECO:0000313" key="3">
    <source>
        <dbReference type="Proteomes" id="UP000728185"/>
    </source>
</evidence>